<gene>
    <name evidence="1" type="ORF">BN848_0001590</name>
</gene>
<evidence type="ECO:0000313" key="1">
    <source>
        <dbReference type="EMBL" id="CEG02561.1"/>
    </source>
</evidence>
<dbReference type="EMBL" id="CBME010000028">
    <property type="protein sequence ID" value="CEG02561.1"/>
    <property type="molecule type" value="Genomic_DNA"/>
</dbReference>
<protein>
    <submittedName>
        <fullName evidence="1">WGS project CBME000000000 data, contig CS3487_c000028</fullName>
    </submittedName>
</protein>
<accession>A0A096PC69</accession>
<sequence>MAAPIEVIAQFPSLTGLDRQIPRHIETSSISKECIKPKLEEYKEMIHSAESKLGSGVIADLLLSDATYVYYGLNAYKCHQACVNDSFMVAYQNLLRDHEK</sequence>
<dbReference type="AlphaFoldDB" id="A0A096PC69"/>
<name>A0A096PC69_FUSPS</name>
<organism evidence="1">
    <name type="scientific">Fusarium pseudograminearum CS3487</name>
    <dbReference type="NCBI Taxonomy" id="1318458"/>
    <lineage>
        <taxon>Eukaryota</taxon>
        <taxon>Fungi</taxon>
        <taxon>Dikarya</taxon>
        <taxon>Ascomycota</taxon>
        <taxon>Pezizomycotina</taxon>
        <taxon>Sordariomycetes</taxon>
        <taxon>Hypocreomycetidae</taxon>
        <taxon>Hypocreales</taxon>
        <taxon>Nectriaceae</taxon>
        <taxon>Fusarium</taxon>
    </lineage>
</organism>
<reference evidence="1" key="1">
    <citation type="submission" date="2013-05" db="EMBL/GenBank/DDBJ databases">
        <title>Draft genome sequences of six wheat associated Fusarium spp. isolates.</title>
        <authorList>
            <person name="Moolhuijzen P.M."/>
            <person name="Manners J.M."/>
            <person name="Wilcox S."/>
            <person name="Bellgard M.I."/>
            <person name="Gardiner D.M."/>
        </authorList>
    </citation>
    <scope>NUCLEOTIDE SEQUENCE</scope>
    <source>
        <strain evidence="1">CS3487</strain>
        <strain evidence="1">CS3487</strain>
    </source>
</reference>
<comment type="caution">
    <text evidence="1">The sequence shown here is derived from an EMBL/GenBank/DDBJ whole genome shotgun (WGS) entry which is preliminary data.</text>
</comment>
<proteinExistence type="predicted"/>